<dbReference type="GO" id="GO:0016787">
    <property type="term" value="F:hydrolase activity"/>
    <property type="evidence" value="ECO:0007669"/>
    <property type="project" value="UniProtKB-KW"/>
</dbReference>
<keyword evidence="2 4" id="KW-0378">Hydrolase</keyword>
<keyword evidence="5" id="KW-1185">Reference proteome</keyword>
<dbReference type="InterPro" id="IPR000868">
    <property type="entry name" value="Isochorismatase-like_dom"/>
</dbReference>
<evidence type="ECO:0000313" key="4">
    <source>
        <dbReference type="EMBL" id="GAA3713687.1"/>
    </source>
</evidence>
<dbReference type="InterPro" id="IPR036380">
    <property type="entry name" value="Isochorismatase-like_sf"/>
</dbReference>
<protein>
    <submittedName>
        <fullName evidence="4">Cysteine hydrolase</fullName>
    </submittedName>
</protein>
<comment type="similarity">
    <text evidence="1">Belongs to the isochorismatase family.</text>
</comment>
<feature type="domain" description="Isochorismatase-like" evidence="3">
    <location>
        <begin position="4"/>
        <end position="179"/>
    </location>
</feature>
<organism evidence="4 5">
    <name type="scientific">Salinicoccus jeotgali</name>
    <dbReference type="NCBI Taxonomy" id="381634"/>
    <lineage>
        <taxon>Bacteria</taxon>
        <taxon>Bacillati</taxon>
        <taxon>Bacillota</taxon>
        <taxon>Bacilli</taxon>
        <taxon>Bacillales</taxon>
        <taxon>Staphylococcaceae</taxon>
        <taxon>Salinicoccus</taxon>
    </lineage>
</organism>
<dbReference type="RefSeq" id="WP_344700627.1">
    <property type="nucleotide sequence ID" value="NZ_BAABCK010000002.1"/>
</dbReference>
<dbReference type="SUPFAM" id="SSF52499">
    <property type="entry name" value="Isochorismatase-like hydrolases"/>
    <property type="match status" value="1"/>
</dbReference>
<dbReference type="EMBL" id="BAABCK010000002">
    <property type="protein sequence ID" value="GAA3713687.1"/>
    <property type="molecule type" value="Genomic_DNA"/>
</dbReference>
<dbReference type="Proteomes" id="UP001500920">
    <property type="component" value="Unassembled WGS sequence"/>
</dbReference>
<dbReference type="PANTHER" id="PTHR43540">
    <property type="entry name" value="PEROXYUREIDOACRYLATE/UREIDOACRYLATE AMIDOHYDROLASE-RELATED"/>
    <property type="match status" value="1"/>
</dbReference>
<evidence type="ECO:0000259" key="3">
    <source>
        <dbReference type="Pfam" id="PF00857"/>
    </source>
</evidence>
<comment type="caution">
    <text evidence="4">The sequence shown here is derived from an EMBL/GenBank/DDBJ whole genome shotgun (WGS) entry which is preliminary data.</text>
</comment>
<evidence type="ECO:0000256" key="1">
    <source>
        <dbReference type="ARBA" id="ARBA00006336"/>
    </source>
</evidence>
<accession>A0ABP7E5N5</accession>
<dbReference type="Pfam" id="PF00857">
    <property type="entry name" value="Isochorismatase"/>
    <property type="match status" value="1"/>
</dbReference>
<dbReference type="PANTHER" id="PTHR43540:SF10">
    <property type="entry name" value="ISOCHORISMATASE"/>
    <property type="match status" value="1"/>
</dbReference>
<evidence type="ECO:0000313" key="5">
    <source>
        <dbReference type="Proteomes" id="UP001500920"/>
    </source>
</evidence>
<gene>
    <name evidence="4" type="ORF">GCM10022378_00640</name>
</gene>
<evidence type="ECO:0000256" key="2">
    <source>
        <dbReference type="ARBA" id="ARBA00022801"/>
    </source>
</evidence>
<sequence length="183" mass="20401">MKNALLVIDYSYDFAAPDGKLTAGEAGRAIQGDIAEKIREAHKKGTPIFFMMDLHYEEDMHHPESRLFPPHNIEGMPGRELYGTVLEAYETIKGDPDVFFLDKRRYSAFAGTPLDQLLQERGINTVTLTGLVTDICIMHTAVDAYNHGYGIVVPESCVASFNPEGHRYALDHFKNTLGATIEP</sequence>
<proteinExistence type="inferred from homology"/>
<name>A0ABP7E5N5_9STAP</name>
<dbReference type="CDD" id="cd00431">
    <property type="entry name" value="cysteine_hydrolases"/>
    <property type="match status" value="1"/>
</dbReference>
<dbReference type="Gene3D" id="3.40.50.850">
    <property type="entry name" value="Isochorismatase-like"/>
    <property type="match status" value="1"/>
</dbReference>
<reference evidence="5" key="1">
    <citation type="journal article" date="2019" name="Int. J. Syst. Evol. Microbiol.">
        <title>The Global Catalogue of Microorganisms (GCM) 10K type strain sequencing project: providing services to taxonomists for standard genome sequencing and annotation.</title>
        <authorList>
            <consortium name="The Broad Institute Genomics Platform"/>
            <consortium name="The Broad Institute Genome Sequencing Center for Infectious Disease"/>
            <person name="Wu L."/>
            <person name="Ma J."/>
        </authorList>
    </citation>
    <scope>NUCLEOTIDE SEQUENCE [LARGE SCALE GENOMIC DNA]</scope>
    <source>
        <strain evidence="5">JCM 16981</strain>
    </source>
</reference>
<dbReference type="InterPro" id="IPR050272">
    <property type="entry name" value="Isochorismatase-like_hydrls"/>
</dbReference>